<comment type="caution">
    <text evidence="1">The sequence shown here is derived from an EMBL/GenBank/DDBJ whole genome shotgun (WGS) entry which is preliminary data.</text>
</comment>
<protein>
    <recommendedName>
        <fullName evidence="3">Resolvase/invertase-type recombinase catalytic domain-containing protein</fullName>
    </recommendedName>
</protein>
<reference evidence="1 2" key="1">
    <citation type="journal article" date="2012" name="Genet. Mol. Biol.">
        <title>Analysis of 16S rRNA and mxaF genes revealing insights into Methylobacterium niche-specific plant association.</title>
        <authorList>
            <person name="Dourado M.N."/>
            <person name="Andreote F.D."/>
            <person name="Dini-Andreote F."/>
            <person name="Conti R."/>
            <person name="Araujo J.M."/>
            <person name="Araujo W.L."/>
        </authorList>
    </citation>
    <scope>NUCLEOTIDE SEQUENCE [LARGE SCALE GENOMIC DNA]</scope>
    <source>
        <strain evidence="1 2">TC3-10</strain>
    </source>
</reference>
<keyword evidence="2" id="KW-1185">Reference proteome</keyword>
<evidence type="ECO:0000313" key="2">
    <source>
        <dbReference type="Proteomes" id="UP001355206"/>
    </source>
</evidence>
<name>A0ABU7TRK6_9HYPH</name>
<evidence type="ECO:0000313" key="1">
    <source>
        <dbReference type="EMBL" id="MEE7492238.1"/>
    </source>
</evidence>
<dbReference type="Proteomes" id="UP001355206">
    <property type="component" value="Unassembled WGS sequence"/>
</dbReference>
<gene>
    <name evidence="1" type="ORF">MOTC310_17850</name>
</gene>
<proteinExistence type="predicted"/>
<dbReference type="EMBL" id="MLCA01000009">
    <property type="protein sequence ID" value="MEE7492238.1"/>
    <property type="molecule type" value="Genomic_DNA"/>
</dbReference>
<organism evidence="1 2">
    <name type="scientific">Methylobacterium oryzae</name>
    <dbReference type="NCBI Taxonomy" id="334852"/>
    <lineage>
        <taxon>Bacteria</taxon>
        <taxon>Pseudomonadati</taxon>
        <taxon>Pseudomonadota</taxon>
        <taxon>Alphaproteobacteria</taxon>
        <taxon>Hyphomicrobiales</taxon>
        <taxon>Methylobacteriaceae</taxon>
        <taxon>Methylobacterium</taxon>
    </lineage>
</organism>
<accession>A0ABU7TRK6</accession>
<sequence>MAVTDASRLSRDVRQLDSLLGELGRTRLTVVMADLGRSVSARDLLAGIRPGRRQRSRSIAPTT</sequence>
<evidence type="ECO:0008006" key="3">
    <source>
        <dbReference type="Google" id="ProtNLM"/>
    </source>
</evidence>